<dbReference type="Pfam" id="PF10604">
    <property type="entry name" value="Polyketide_cyc2"/>
    <property type="match status" value="1"/>
</dbReference>
<dbReference type="RefSeq" id="WP_144948141.1">
    <property type="nucleotide sequence ID" value="NZ_VMQU01000047.1"/>
</dbReference>
<dbReference type="PANTHER" id="PTHR39683">
    <property type="entry name" value="CONSERVED PROTEIN TB16.3"/>
    <property type="match status" value="1"/>
</dbReference>
<accession>A0A557XSD5</accession>
<comment type="caution">
    <text evidence="1">The sequence shown here is derived from an EMBL/GenBank/DDBJ whole genome shotgun (WGS) entry which is preliminary data.</text>
</comment>
<protein>
    <submittedName>
        <fullName evidence="1">SRPBCC family protein</fullName>
    </submittedName>
</protein>
<reference evidence="1 2" key="1">
    <citation type="submission" date="2019-07" db="EMBL/GenBank/DDBJ databases">
        <title>New Mycobacterium species.</title>
        <authorList>
            <person name="Tortoli E."/>
            <person name="Ghielmetti G."/>
            <person name="Friedel U."/>
            <person name="Trovato A."/>
        </authorList>
    </citation>
    <scope>NUCLEOTIDE SEQUENCE [LARGE SCALE GENOMIC DNA]</scope>
    <source>
        <strain evidence="1 2">16-83</strain>
    </source>
</reference>
<dbReference type="Gene3D" id="3.30.530.20">
    <property type="match status" value="1"/>
</dbReference>
<dbReference type="EMBL" id="VMQU01000047">
    <property type="protein sequence ID" value="TVS88881.1"/>
    <property type="molecule type" value="Genomic_DNA"/>
</dbReference>
<organism evidence="1 2">
    <name type="scientific">Mycobacterium helveticum</name>
    <dbReference type="NCBI Taxonomy" id="2592811"/>
    <lineage>
        <taxon>Bacteria</taxon>
        <taxon>Bacillati</taxon>
        <taxon>Actinomycetota</taxon>
        <taxon>Actinomycetes</taxon>
        <taxon>Mycobacteriales</taxon>
        <taxon>Mycobacteriaceae</taxon>
        <taxon>Mycobacterium</taxon>
    </lineage>
</organism>
<dbReference type="InterPro" id="IPR023393">
    <property type="entry name" value="START-like_dom_sf"/>
</dbReference>
<name>A0A557XSD5_9MYCO</name>
<proteinExistence type="predicted"/>
<evidence type="ECO:0000313" key="1">
    <source>
        <dbReference type="EMBL" id="TVS88881.1"/>
    </source>
</evidence>
<dbReference type="OrthoDB" id="4730534at2"/>
<gene>
    <name evidence="1" type="ORF">FPZ47_13015</name>
</gene>
<evidence type="ECO:0000313" key="2">
    <source>
        <dbReference type="Proteomes" id="UP000320513"/>
    </source>
</evidence>
<dbReference type="PANTHER" id="PTHR39683:SF4">
    <property type="entry name" value="COENZYME Q-BINDING PROTEIN COQ10 START DOMAIN-CONTAINING PROTEIN"/>
    <property type="match status" value="1"/>
</dbReference>
<dbReference type="AlphaFoldDB" id="A0A557XSD5"/>
<dbReference type="Proteomes" id="UP000320513">
    <property type="component" value="Unassembled WGS sequence"/>
</dbReference>
<dbReference type="SUPFAM" id="SSF55961">
    <property type="entry name" value="Bet v1-like"/>
    <property type="match status" value="1"/>
</dbReference>
<dbReference type="CDD" id="cd07819">
    <property type="entry name" value="SRPBCC_2"/>
    <property type="match status" value="1"/>
</dbReference>
<sequence>MAVQASAQIVIDAPPEAIMVVLADVDSVPIWSSVHKKAEIIDAYPDGRPHHVKVTVKVLGIVDHEVLEYHWGPDWVVWDAQRTAHQHGQHVEYRLQRVGVDTTRVQFDITLEPSAPLPEFLVNRARMTVLRAATEGLRKQVLAAQRPRRPE</sequence>
<keyword evidence="2" id="KW-1185">Reference proteome</keyword>
<dbReference type="InterPro" id="IPR019587">
    <property type="entry name" value="Polyketide_cyclase/dehydratase"/>
</dbReference>